<dbReference type="PANTHER" id="PTHR36766">
    <property type="entry name" value="PLANT BROAD-SPECTRUM MILDEW RESISTANCE PROTEIN RPW8"/>
    <property type="match status" value="1"/>
</dbReference>
<dbReference type="PANTHER" id="PTHR36766:SF73">
    <property type="entry name" value="NB-ARC DOMAIN-CONTAINING PROTEIN"/>
    <property type="match status" value="1"/>
</dbReference>
<evidence type="ECO:0000259" key="5">
    <source>
        <dbReference type="Pfam" id="PF00931"/>
    </source>
</evidence>
<protein>
    <recommendedName>
        <fullName evidence="11">NB-ARC domain-containing protein</fullName>
    </recommendedName>
</protein>
<evidence type="ECO:0000256" key="4">
    <source>
        <dbReference type="SAM" id="MobiDB-lite"/>
    </source>
</evidence>
<dbReference type="InterPro" id="IPR027417">
    <property type="entry name" value="P-loop_NTPase"/>
</dbReference>
<dbReference type="PROSITE" id="PS51450">
    <property type="entry name" value="LRR"/>
    <property type="match status" value="1"/>
</dbReference>
<dbReference type="Pfam" id="PF00931">
    <property type="entry name" value="NB-ARC"/>
    <property type="match status" value="1"/>
</dbReference>
<dbReference type="SMART" id="SM00367">
    <property type="entry name" value="LRR_CC"/>
    <property type="match status" value="4"/>
</dbReference>
<reference evidence="9" key="1">
    <citation type="submission" date="2020-05" db="EMBL/GenBank/DDBJ databases">
        <title>WGS assembly of Panicum virgatum.</title>
        <authorList>
            <person name="Lovell J.T."/>
            <person name="Jenkins J."/>
            <person name="Shu S."/>
            <person name="Juenger T.E."/>
            <person name="Schmutz J."/>
        </authorList>
    </citation>
    <scope>NUCLEOTIDE SEQUENCE</scope>
    <source>
        <strain evidence="9">AP13</strain>
    </source>
</reference>
<dbReference type="InterPro" id="IPR032675">
    <property type="entry name" value="LRR_dom_sf"/>
</dbReference>
<feature type="compositionally biased region" description="Polar residues" evidence="4">
    <location>
        <begin position="115"/>
        <end position="125"/>
    </location>
</feature>
<keyword evidence="10" id="KW-1185">Reference proteome</keyword>
<dbReference type="SUPFAM" id="SSF52540">
    <property type="entry name" value="P-loop containing nucleoside triphosphate hydrolases"/>
    <property type="match status" value="1"/>
</dbReference>
<name>A0A8T0PSX6_PANVG</name>
<evidence type="ECO:0000259" key="6">
    <source>
        <dbReference type="Pfam" id="PF23559"/>
    </source>
</evidence>
<evidence type="ECO:0000313" key="10">
    <source>
        <dbReference type="Proteomes" id="UP000823388"/>
    </source>
</evidence>
<dbReference type="InterPro" id="IPR055414">
    <property type="entry name" value="LRR_R13L4/SHOC2-like"/>
</dbReference>
<feature type="domain" description="Disease resistance protein winged helix" evidence="6">
    <location>
        <begin position="411"/>
        <end position="487"/>
    </location>
</feature>
<gene>
    <name evidence="9" type="ORF">PVAP13_8KG111614</name>
</gene>
<dbReference type="InterPro" id="IPR056789">
    <property type="entry name" value="LRR_R13L1-DRL21"/>
</dbReference>
<dbReference type="Gene3D" id="1.10.8.430">
    <property type="entry name" value="Helical domain of apoptotic protease-activating factors"/>
    <property type="match status" value="1"/>
</dbReference>
<proteinExistence type="predicted"/>
<dbReference type="InterPro" id="IPR001611">
    <property type="entry name" value="Leu-rich_rpt"/>
</dbReference>
<dbReference type="Pfam" id="PF23559">
    <property type="entry name" value="WHD_DRP"/>
    <property type="match status" value="1"/>
</dbReference>
<feature type="domain" description="Disease resistance R13L4/SHOC-2-like LRR" evidence="7">
    <location>
        <begin position="711"/>
        <end position="832"/>
    </location>
</feature>
<feature type="region of interest" description="Disordered" evidence="4">
    <location>
        <begin position="109"/>
        <end position="139"/>
    </location>
</feature>
<keyword evidence="1" id="KW-0433">Leucine-rich repeat</keyword>
<comment type="caution">
    <text evidence="9">The sequence shown here is derived from an EMBL/GenBank/DDBJ whole genome shotgun (WGS) entry which is preliminary data.</text>
</comment>
<feature type="domain" description="R13L1/DRL21-like LRR repeat region" evidence="8">
    <location>
        <begin position="940"/>
        <end position="1054"/>
    </location>
</feature>
<dbReference type="InterPro" id="IPR058922">
    <property type="entry name" value="WHD_DRP"/>
</dbReference>
<dbReference type="GO" id="GO:0043531">
    <property type="term" value="F:ADP binding"/>
    <property type="evidence" value="ECO:0007669"/>
    <property type="project" value="InterPro"/>
</dbReference>
<sequence>MTLHNSLSRPRRKLRYSNGRLADGTREDPLCQKSNSSLLEAWFRQVETCTQIALKCLEDDSQKRPDIVKIIDELSKIEAINNEVINLQAPKERNKTLCEITEHNEMKPTKKYKVTTDQHQNSNFISSSSSSEKESDNPQETSFYVGEELIVGREGNKEKMASLLGSMSEKIIIFPVYGIGGIGKTTFARLIYNDTNFKYYSQAWIYVSPRFDLCKIGNSIISQLSGKENQANELHLIKNCLTKLIAGKNILIVLDDLWENNRVRLMDLKDMLNPGDSSKTVVLVTTRSENIARTICSNIEPYKIEALTDEMCWDIIKQKSGFEARHDKEKFVGIGKEIARKCGGVALAAQTLGFILQSRKYAEWEKVMNSEIWTETISRDASLPNHVLASLKLSYVHMDDCLKSCFTYCAIFPKGYKIVKRDLIHQWISLDFIKQTLLSSTMELCEKYIVNLLGLSFLQHAMSPTTYRAYGEHDTVFTMHDLVHDLATTLLGEKILDQSKEDYTGGSSCRFALLTDCSKPLESSTTSLAMLRALRFMDCRDCEVHGSAFCAANSLRVLDLSECFINKLPDSIGRMKQLRYINAPKIQDRMIPECITTLSKLRYLSLRGSCFILALPDSIGEIQDLVHLDLSGCWGIEELPESFGDLKSLEHLDFANCQDVIGVSQCLARFTKLQYLNLSNCENVGQLPKALGSLTELQYLNLSNSSYLSGNELDEAEFLGSLTKLKYLNLSAGKEVDIMRLPEALGSLTELKYLNLSHLCRLRKLPTSFGNLCNLVHLDLSSCVYLRDVSAALNGLTKLQYLDLDGCSANAHAMEGLQEVFGNLSELRHLNFGYIYQSLLYPDEINVLLERICTLTNLEYLNLSQNHTMSSIPETLCNLKKLHTLDLSGCHSLHRLPVSISEMHSLKFVYRSDKLDWSTLPQYNTVDGECFVCEYVEADSLEIRRLQNVKSVEELQAMKLVEKTHIRRLSLEWTGAVSRFVEDAEVLRELVPPHSVSFFRLKGYNSISFPSWVMRIGAYLPGLTTMEMNNLPRCGSLPTLGQLPNLQNLRIIQMHRIKKIDVHLYGGSRAFPRLENFTIDDMKCLEEWDTEDGLNEPPFLCLNYVEIKRCPRLRIKPHLPLIISKLMVHSSDKVMLLSRGNSILLPSSLHVECCRVPLRHWSLLRHLPSLEHLEIAQCSDITCSSMDFVRGLTSLRTLTVRGIEENLTGGGGENLPVLTLPDWLGDLTSLTKLEISGYKFVKVLPGTIQKLTHLQTLICKRMFSLPEWLGDLRSLTRLELDHCSWIKTLPDSIQLLTCLQTLEVRFCESMVSLPEYLGDLTSVMELTIIHCRRMVSLPETLGDLISLTTLRIDECEGIKSLPVSIQQLTRLQTLEVSGCKDMVSLPEALGDLISLTTLWIQDCEGIKSLPVSIQQLTRLQTLEVVKCKGMVSLPETLGDLISLTSLRISDCRGIKSLPGTIQKLTNLQRLMIDGCPELVQWCESEENKMKLAHIIDKDF</sequence>
<dbReference type="InterPro" id="IPR042197">
    <property type="entry name" value="Apaf_helical"/>
</dbReference>
<evidence type="ECO:0000259" key="7">
    <source>
        <dbReference type="Pfam" id="PF23598"/>
    </source>
</evidence>
<keyword evidence="3" id="KW-0611">Plant defense</keyword>
<evidence type="ECO:0008006" key="11">
    <source>
        <dbReference type="Google" id="ProtNLM"/>
    </source>
</evidence>
<dbReference type="EMBL" id="CM029051">
    <property type="protein sequence ID" value="KAG2561164.1"/>
    <property type="molecule type" value="Genomic_DNA"/>
</dbReference>
<dbReference type="PRINTS" id="PR00364">
    <property type="entry name" value="DISEASERSIST"/>
</dbReference>
<feature type="domain" description="NB-ARC" evidence="5">
    <location>
        <begin position="155"/>
        <end position="320"/>
    </location>
</feature>
<evidence type="ECO:0000313" key="9">
    <source>
        <dbReference type="EMBL" id="KAG2561164.1"/>
    </source>
</evidence>
<dbReference type="Gene3D" id="3.80.10.10">
    <property type="entry name" value="Ribonuclease Inhibitor"/>
    <property type="match status" value="5"/>
</dbReference>
<dbReference type="InterPro" id="IPR036388">
    <property type="entry name" value="WH-like_DNA-bd_sf"/>
</dbReference>
<feature type="domain" description="Disease resistance R13L4/SHOC-2-like LRR" evidence="7">
    <location>
        <begin position="593"/>
        <end position="704"/>
    </location>
</feature>
<dbReference type="Pfam" id="PF23598">
    <property type="entry name" value="LRR_14"/>
    <property type="match status" value="2"/>
</dbReference>
<organism evidence="9 10">
    <name type="scientific">Panicum virgatum</name>
    <name type="common">Blackwell switchgrass</name>
    <dbReference type="NCBI Taxonomy" id="38727"/>
    <lineage>
        <taxon>Eukaryota</taxon>
        <taxon>Viridiplantae</taxon>
        <taxon>Streptophyta</taxon>
        <taxon>Embryophyta</taxon>
        <taxon>Tracheophyta</taxon>
        <taxon>Spermatophyta</taxon>
        <taxon>Magnoliopsida</taxon>
        <taxon>Liliopsida</taxon>
        <taxon>Poales</taxon>
        <taxon>Poaceae</taxon>
        <taxon>PACMAD clade</taxon>
        <taxon>Panicoideae</taxon>
        <taxon>Panicodae</taxon>
        <taxon>Paniceae</taxon>
        <taxon>Panicinae</taxon>
        <taxon>Panicum</taxon>
        <taxon>Panicum sect. Hiantes</taxon>
    </lineage>
</organism>
<evidence type="ECO:0000256" key="1">
    <source>
        <dbReference type="ARBA" id="ARBA00022614"/>
    </source>
</evidence>
<keyword evidence="2" id="KW-0677">Repeat</keyword>
<dbReference type="InterPro" id="IPR002182">
    <property type="entry name" value="NB-ARC"/>
</dbReference>
<dbReference type="GO" id="GO:0006952">
    <property type="term" value="P:defense response"/>
    <property type="evidence" value="ECO:0007669"/>
    <property type="project" value="UniProtKB-KW"/>
</dbReference>
<dbReference type="Pfam" id="PF00560">
    <property type="entry name" value="LRR_1"/>
    <property type="match status" value="2"/>
</dbReference>
<dbReference type="InterPro" id="IPR006553">
    <property type="entry name" value="Leu-rich_rpt_Cys-con_subtyp"/>
</dbReference>
<dbReference type="Proteomes" id="UP000823388">
    <property type="component" value="Chromosome 8K"/>
</dbReference>
<dbReference type="Pfam" id="PF25019">
    <property type="entry name" value="LRR_R13L1-DRL21"/>
    <property type="match status" value="1"/>
</dbReference>
<dbReference type="Gene3D" id="1.10.10.10">
    <property type="entry name" value="Winged helix-like DNA-binding domain superfamily/Winged helix DNA-binding domain"/>
    <property type="match status" value="1"/>
</dbReference>
<evidence type="ECO:0000256" key="3">
    <source>
        <dbReference type="ARBA" id="ARBA00022821"/>
    </source>
</evidence>
<accession>A0A8T0PSX6</accession>
<evidence type="ECO:0000256" key="2">
    <source>
        <dbReference type="ARBA" id="ARBA00022737"/>
    </source>
</evidence>
<evidence type="ECO:0000259" key="8">
    <source>
        <dbReference type="Pfam" id="PF25019"/>
    </source>
</evidence>
<feature type="region of interest" description="Disordered" evidence="4">
    <location>
        <begin position="1"/>
        <end position="21"/>
    </location>
</feature>
<dbReference type="SUPFAM" id="SSF52047">
    <property type="entry name" value="RNI-like"/>
    <property type="match status" value="2"/>
</dbReference>
<dbReference type="Gene3D" id="3.40.50.300">
    <property type="entry name" value="P-loop containing nucleotide triphosphate hydrolases"/>
    <property type="match status" value="1"/>
</dbReference>